<feature type="transmembrane region" description="Helical" evidence="6">
    <location>
        <begin position="113"/>
        <end position="142"/>
    </location>
</feature>
<protein>
    <submittedName>
        <fullName evidence="7">UPF0104 family protein</fullName>
    </submittedName>
</protein>
<proteinExistence type="predicted"/>
<evidence type="ECO:0000256" key="1">
    <source>
        <dbReference type="ARBA" id="ARBA00004651"/>
    </source>
</evidence>
<feature type="transmembrane region" description="Helical" evidence="6">
    <location>
        <begin position="234"/>
        <end position="256"/>
    </location>
</feature>
<name>A0A6B8LX05_9HYPH</name>
<dbReference type="Proteomes" id="UP000422569">
    <property type="component" value="Chromosome"/>
</dbReference>
<feature type="transmembrane region" description="Helical" evidence="6">
    <location>
        <begin position="39"/>
        <end position="60"/>
    </location>
</feature>
<dbReference type="GO" id="GO:0005886">
    <property type="term" value="C:plasma membrane"/>
    <property type="evidence" value="ECO:0007669"/>
    <property type="project" value="UniProtKB-SubCell"/>
</dbReference>
<dbReference type="PANTHER" id="PTHR39087">
    <property type="entry name" value="UPF0104 MEMBRANE PROTEIN MJ1595"/>
    <property type="match status" value="1"/>
</dbReference>
<dbReference type="InterPro" id="IPR022791">
    <property type="entry name" value="L-PG_synthase/AglD"/>
</dbReference>
<feature type="transmembrane region" description="Helical" evidence="6">
    <location>
        <begin position="80"/>
        <end position="101"/>
    </location>
</feature>
<evidence type="ECO:0000313" key="7">
    <source>
        <dbReference type="EMBL" id="QGM96937.1"/>
    </source>
</evidence>
<dbReference type="EMBL" id="CP044331">
    <property type="protein sequence ID" value="QGM96937.1"/>
    <property type="molecule type" value="Genomic_DNA"/>
</dbReference>
<dbReference type="KEGG" id="mpar:F7D14_05240"/>
<feature type="transmembrane region" description="Helical" evidence="6">
    <location>
        <begin position="310"/>
        <end position="331"/>
    </location>
</feature>
<evidence type="ECO:0000256" key="6">
    <source>
        <dbReference type="SAM" id="Phobius"/>
    </source>
</evidence>
<sequence>MRKDEDLAISSQPGLPAVIRRKSFFETLQDRLPHGAVHIFGALASLALFGVAAYILAGVLSNIRYADLVEALKATSGAQILAALFCVTISYVALTGYDFAALRQIRHHAPYRITALASFASFALSFNLGFPVVTGAAIRYWIYSRVQMTALQVANITVITGVTFWLGMTTVIGFALVKGAESLAALDGLPVAMHMALGVLILAGVAGYGAWVALEPRHIRLRGHVLEMPGVGSTIAQVIVGAVDICAAAAALYMLLPQGVHLDFTAFLAVYVFACSLGVVSHAPGGIGVFEATMLHALPGASQESVLASLLLFRVIYYFLPFIVALAVLGADEGARRWGALREAVARIIEERAP</sequence>
<keyword evidence="2" id="KW-1003">Cell membrane</keyword>
<comment type="subcellular location">
    <subcellularLocation>
        <location evidence="1">Cell membrane</location>
        <topology evidence="1">Multi-pass membrane protein</topology>
    </subcellularLocation>
</comment>
<feature type="transmembrane region" description="Helical" evidence="6">
    <location>
        <begin position="268"/>
        <end position="290"/>
    </location>
</feature>
<evidence type="ECO:0000313" key="8">
    <source>
        <dbReference type="Proteomes" id="UP000422569"/>
    </source>
</evidence>
<evidence type="ECO:0000256" key="3">
    <source>
        <dbReference type="ARBA" id="ARBA00022692"/>
    </source>
</evidence>
<feature type="transmembrane region" description="Helical" evidence="6">
    <location>
        <begin position="189"/>
        <end position="214"/>
    </location>
</feature>
<evidence type="ECO:0000256" key="4">
    <source>
        <dbReference type="ARBA" id="ARBA00022989"/>
    </source>
</evidence>
<keyword evidence="5 6" id="KW-0472">Membrane</keyword>
<gene>
    <name evidence="7" type="ORF">F7D14_05240</name>
</gene>
<evidence type="ECO:0000256" key="5">
    <source>
        <dbReference type="ARBA" id="ARBA00023136"/>
    </source>
</evidence>
<dbReference type="RefSeq" id="WP_016921719.1">
    <property type="nucleotide sequence ID" value="NZ_CP044331.1"/>
</dbReference>
<organism evidence="7 8">
    <name type="scientific">Methylocystis parvus</name>
    <dbReference type="NCBI Taxonomy" id="134"/>
    <lineage>
        <taxon>Bacteria</taxon>
        <taxon>Pseudomonadati</taxon>
        <taxon>Pseudomonadota</taxon>
        <taxon>Alphaproteobacteria</taxon>
        <taxon>Hyphomicrobiales</taxon>
        <taxon>Methylocystaceae</taxon>
        <taxon>Methylocystis</taxon>
    </lineage>
</organism>
<keyword evidence="4 6" id="KW-1133">Transmembrane helix</keyword>
<dbReference type="AlphaFoldDB" id="A0A6B8LX05"/>
<dbReference type="Pfam" id="PF03706">
    <property type="entry name" value="LPG_synthase_TM"/>
    <property type="match status" value="1"/>
</dbReference>
<accession>A0A6B8LX05</accession>
<dbReference type="PANTHER" id="PTHR39087:SF2">
    <property type="entry name" value="UPF0104 MEMBRANE PROTEIN MJ1595"/>
    <property type="match status" value="1"/>
</dbReference>
<reference evidence="7 8" key="1">
    <citation type="submission" date="2019-09" db="EMBL/GenBank/DDBJ databases">
        <title>Isolation and complete genome sequencing of Methylocystis species.</title>
        <authorList>
            <person name="Rumah B.L."/>
            <person name="Stead C.E."/>
            <person name="Stevens B.C."/>
            <person name="Minton N.P."/>
            <person name="Grosse-Honebrink A."/>
            <person name="Zhang Y."/>
        </authorList>
    </citation>
    <scope>NUCLEOTIDE SEQUENCE [LARGE SCALE GENOMIC DNA]</scope>
    <source>
        <strain evidence="7 8">BRCS2</strain>
    </source>
</reference>
<keyword evidence="8" id="KW-1185">Reference proteome</keyword>
<keyword evidence="3 6" id="KW-0812">Transmembrane</keyword>
<evidence type="ECO:0000256" key="2">
    <source>
        <dbReference type="ARBA" id="ARBA00022475"/>
    </source>
</evidence>
<feature type="transmembrane region" description="Helical" evidence="6">
    <location>
        <begin position="154"/>
        <end position="177"/>
    </location>
</feature>